<keyword evidence="1 4" id="KW-0349">Heme</keyword>
<protein>
    <submittedName>
        <fullName evidence="7">SMP-30/Gluconolaconase/LRE-like region</fullName>
    </submittedName>
</protein>
<dbReference type="InterPro" id="IPR013427">
    <property type="entry name" value="Haem-bd_dom_put"/>
</dbReference>
<dbReference type="PANTHER" id="PTHR33546:SF1">
    <property type="entry name" value="LARGE, MULTIFUNCTIONAL SECRETED PROTEIN"/>
    <property type="match status" value="1"/>
</dbReference>
<evidence type="ECO:0000256" key="2">
    <source>
        <dbReference type="ARBA" id="ARBA00022723"/>
    </source>
</evidence>
<comment type="caution">
    <text evidence="7">The sequence shown here is derived from an EMBL/GenBank/DDBJ whole genome shotgun (WGS) entry which is preliminary data.</text>
</comment>
<evidence type="ECO:0000256" key="1">
    <source>
        <dbReference type="ARBA" id="ARBA00022617"/>
    </source>
</evidence>
<keyword evidence="8" id="KW-1185">Reference proteome</keyword>
<dbReference type="AlphaFoldDB" id="A0A5C5WWH1"/>
<dbReference type="Gene3D" id="2.120.10.30">
    <property type="entry name" value="TolB, C-terminal domain"/>
    <property type="match status" value="1"/>
</dbReference>
<keyword evidence="5" id="KW-0472">Membrane</keyword>
<evidence type="ECO:0000259" key="6">
    <source>
        <dbReference type="PROSITE" id="PS51007"/>
    </source>
</evidence>
<keyword evidence="2 4" id="KW-0479">Metal-binding</keyword>
<dbReference type="Pfam" id="PF23500">
    <property type="entry name" value="DUF7133"/>
    <property type="match status" value="1"/>
</dbReference>
<evidence type="ECO:0000313" key="8">
    <source>
        <dbReference type="Proteomes" id="UP000316598"/>
    </source>
</evidence>
<dbReference type="InterPro" id="IPR013428">
    <property type="entry name" value="Membrane-bound_put_N"/>
</dbReference>
<dbReference type="InterPro" id="IPR011042">
    <property type="entry name" value="6-blade_b-propeller_TolB-like"/>
</dbReference>
<feature type="transmembrane region" description="Helical" evidence="5">
    <location>
        <begin position="39"/>
        <end position="60"/>
    </location>
</feature>
<dbReference type="SUPFAM" id="SSF46626">
    <property type="entry name" value="Cytochrome c"/>
    <property type="match status" value="1"/>
</dbReference>
<dbReference type="Gene3D" id="1.10.760.10">
    <property type="entry name" value="Cytochrome c-like domain"/>
    <property type="match status" value="1"/>
</dbReference>
<dbReference type="GO" id="GO:0009055">
    <property type="term" value="F:electron transfer activity"/>
    <property type="evidence" value="ECO:0007669"/>
    <property type="project" value="InterPro"/>
</dbReference>
<reference evidence="7 8" key="1">
    <citation type="submission" date="2019-02" db="EMBL/GenBank/DDBJ databases">
        <title>Deep-cultivation of Planctomycetes and their phenomic and genomic characterization uncovers novel biology.</title>
        <authorList>
            <person name="Wiegand S."/>
            <person name="Jogler M."/>
            <person name="Boedeker C."/>
            <person name="Pinto D."/>
            <person name="Vollmers J."/>
            <person name="Rivas-Marin E."/>
            <person name="Kohn T."/>
            <person name="Peeters S.H."/>
            <person name="Heuer A."/>
            <person name="Rast P."/>
            <person name="Oberbeckmann S."/>
            <person name="Bunk B."/>
            <person name="Jeske O."/>
            <person name="Meyerdierks A."/>
            <person name="Storesund J.E."/>
            <person name="Kallscheuer N."/>
            <person name="Luecker S."/>
            <person name="Lage O.M."/>
            <person name="Pohl T."/>
            <person name="Merkel B.J."/>
            <person name="Hornburger P."/>
            <person name="Mueller R.-W."/>
            <person name="Bruemmer F."/>
            <person name="Labrenz M."/>
            <person name="Spormann A.M."/>
            <person name="Op Den Camp H."/>
            <person name="Overmann J."/>
            <person name="Amann R."/>
            <person name="Jetten M.S.M."/>
            <person name="Mascher T."/>
            <person name="Medema M.H."/>
            <person name="Devos D.P."/>
            <person name="Kaster A.-K."/>
            <person name="Ovreas L."/>
            <person name="Rohde M."/>
            <person name="Galperin M.Y."/>
            <person name="Jogler C."/>
        </authorList>
    </citation>
    <scope>NUCLEOTIDE SEQUENCE [LARGE SCALE GENOMIC DNA]</scope>
    <source>
        <strain evidence="7 8">Pla22</strain>
    </source>
</reference>
<dbReference type="InterPro" id="IPR009056">
    <property type="entry name" value="Cyt_c-like_dom"/>
</dbReference>
<evidence type="ECO:0000256" key="4">
    <source>
        <dbReference type="PROSITE-ProRule" id="PRU00433"/>
    </source>
</evidence>
<evidence type="ECO:0000256" key="3">
    <source>
        <dbReference type="ARBA" id="ARBA00023004"/>
    </source>
</evidence>
<dbReference type="NCBIfam" id="TIGR02603">
    <property type="entry name" value="CxxCH_TIGR02603"/>
    <property type="match status" value="1"/>
</dbReference>
<dbReference type="InterPro" id="IPR055557">
    <property type="entry name" value="DUF7133"/>
</dbReference>
<dbReference type="PANTHER" id="PTHR33546">
    <property type="entry name" value="LARGE, MULTIFUNCTIONAL SECRETED PROTEIN-RELATED"/>
    <property type="match status" value="1"/>
</dbReference>
<keyword evidence="5" id="KW-0812">Transmembrane</keyword>
<dbReference type="GO" id="GO:0020037">
    <property type="term" value="F:heme binding"/>
    <property type="evidence" value="ECO:0007669"/>
    <property type="project" value="InterPro"/>
</dbReference>
<dbReference type="GO" id="GO:0046872">
    <property type="term" value="F:metal ion binding"/>
    <property type="evidence" value="ECO:0007669"/>
    <property type="project" value="UniProtKB-KW"/>
</dbReference>
<dbReference type="InterPro" id="IPR036909">
    <property type="entry name" value="Cyt_c-like_dom_sf"/>
</dbReference>
<evidence type="ECO:0000313" key="7">
    <source>
        <dbReference type="EMBL" id="TWT54928.1"/>
    </source>
</evidence>
<dbReference type="PROSITE" id="PS51007">
    <property type="entry name" value="CYTC"/>
    <property type="match status" value="1"/>
</dbReference>
<organism evidence="7 8">
    <name type="scientific">Rubripirellula amarantea</name>
    <dbReference type="NCBI Taxonomy" id="2527999"/>
    <lineage>
        <taxon>Bacteria</taxon>
        <taxon>Pseudomonadati</taxon>
        <taxon>Planctomycetota</taxon>
        <taxon>Planctomycetia</taxon>
        <taxon>Pirellulales</taxon>
        <taxon>Pirellulaceae</taxon>
        <taxon>Rubripirellula</taxon>
    </lineage>
</organism>
<accession>A0A5C5WWH1</accession>
<dbReference type="NCBIfam" id="TIGR02604">
    <property type="entry name" value="Piru_Ver_Nterm"/>
    <property type="match status" value="1"/>
</dbReference>
<proteinExistence type="predicted"/>
<sequence>MFGESQRLLMFAQSREGTALMNVFTNFTKSSRISMTKCFAMFCVIAMFSALALCSTTIAVEPPSVLDHDWQIELIASEPGLVTPTGCCFDDQGRLLVIECHTHFPPDDYSGPKTDRIYRFDDSDGDGVLDRQSLFYEGGTATMNMVHLGDGAFAVATRSEVYRLADSDDDGTAETKSVLLKHETSASYPHNGLAGLTLGPDGWLYVGQGENFGEPYQLIGTDGSQQRGGGEGGNVFRCRPDGSQVSRVATGFWNPFGLCFDAAKRLWAVGNDPDSMPPNRLMHVVDTADFGFQFRFGRAGTHPLLCWNGELPGTLPMVAGTGEAVCAVIVNNDHLLATSWGDNRIERYDLQPRGASWTSQTQVIVQGNANFRPVGMATAPDGSIYVTDWVDRSYPVHGKGRLWRLTQKNSGPQERYPSSDLTPQEIEAQTLARSSGASSRQRLASLQDADPFIRQAAIAGLVHDNQVQAIDVLRLSSADQIVGVLTAMRWQELTSPDSVAEVDRDLVLAWALKHPAESVQLTALRWSAERECKTLLPAIEALLRKDDLSPRTFAAVIAAIAYIETGSASGRDRDPATEKLLVGFASDPMRSSKLRSLAIRRLPPNIESLDSAKLNSWLDSNEDRDFASEVVRFLSARGDQPAMAALAEIALNQSREEQTRADALSALSVDRQAFELVAKQLANSSSEVLKTELDRLDASSSRSDESIPSSEDLSAWTTLVGDQGNADAGRRVFYRTQCVSCHVHSGRGSRTGPDLTTLGGTMTRQRIIESILLPSKEVGPLYVPWKVLTIDGTVHVGLKMNESGVGGRIKYQAADGKTFEIALEDIETQQPVDQSIMPTGLEKTMSVTEFRDLIAFLARPI</sequence>
<keyword evidence="3 4" id="KW-0408">Iron</keyword>
<dbReference type="Proteomes" id="UP000316598">
    <property type="component" value="Unassembled WGS sequence"/>
</dbReference>
<evidence type="ECO:0000256" key="5">
    <source>
        <dbReference type="SAM" id="Phobius"/>
    </source>
</evidence>
<dbReference type="EMBL" id="SJPI01000001">
    <property type="protein sequence ID" value="TWT54928.1"/>
    <property type="molecule type" value="Genomic_DNA"/>
</dbReference>
<name>A0A5C5WWH1_9BACT</name>
<dbReference type="SUPFAM" id="SSF50952">
    <property type="entry name" value="Soluble quinoprotein glucose dehydrogenase"/>
    <property type="match status" value="1"/>
</dbReference>
<dbReference type="InterPro" id="IPR011041">
    <property type="entry name" value="Quinoprot_gluc/sorb_DH_b-prop"/>
</dbReference>
<feature type="domain" description="Cytochrome c" evidence="6">
    <location>
        <begin position="724"/>
        <end position="861"/>
    </location>
</feature>
<keyword evidence="5" id="KW-1133">Transmembrane helix</keyword>
<gene>
    <name evidence="7" type="ORF">Pla22_25820</name>
</gene>